<evidence type="ECO:0000313" key="2">
    <source>
        <dbReference type="Proteomes" id="UP001165121"/>
    </source>
</evidence>
<reference evidence="1" key="1">
    <citation type="submission" date="2023-04" db="EMBL/GenBank/DDBJ databases">
        <title>Phytophthora fragariaefolia NBRC 109709.</title>
        <authorList>
            <person name="Ichikawa N."/>
            <person name="Sato H."/>
            <person name="Tonouchi N."/>
        </authorList>
    </citation>
    <scope>NUCLEOTIDE SEQUENCE</scope>
    <source>
        <strain evidence="1">NBRC 109709</strain>
    </source>
</reference>
<comment type="caution">
    <text evidence="1">The sequence shown here is derived from an EMBL/GenBank/DDBJ whole genome shotgun (WGS) entry which is preliminary data.</text>
</comment>
<keyword evidence="2" id="KW-1185">Reference proteome</keyword>
<proteinExistence type="predicted"/>
<sequence>MAIRRHTASRPDVLVATAEMGVDSTEVGTAVELRAGCTALGGDSRANEESKHPFETYFGRNWDKCRSI</sequence>
<accession>A0A9W6XTH2</accession>
<evidence type="ECO:0000313" key="1">
    <source>
        <dbReference type="EMBL" id="GMF44906.1"/>
    </source>
</evidence>
<dbReference type="AlphaFoldDB" id="A0A9W6XTH2"/>
<gene>
    <name evidence="1" type="ORF">Pfra01_001586800</name>
</gene>
<organism evidence="1 2">
    <name type="scientific">Phytophthora fragariaefolia</name>
    <dbReference type="NCBI Taxonomy" id="1490495"/>
    <lineage>
        <taxon>Eukaryota</taxon>
        <taxon>Sar</taxon>
        <taxon>Stramenopiles</taxon>
        <taxon>Oomycota</taxon>
        <taxon>Peronosporomycetes</taxon>
        <taxon>Peronosporales</taxon>
        <taxon>Peronosporaceae</taxon>
        <taxon>Phytophthora</taxon>
    </lineage>
</organism>
<protein>
    <submittedName>
        <fullName evidence="1">Unnamed protein product</fullName>
    </submittedName>
</protein>
<dbReference type="EMBL" id="BSXT01001743">
    <property type="protein sequence ID" value="GMF44906.1"/>
    <property type="molecule type" value="Genomic_DNA"/>
</dbReference>
<dbReference type="Proteomes" id="UP001165121">
    <property type="component" value="Unassembled WGS sequence"/>
</dbReference>
<name>A0A9W6XTH2_9STRA</name>